<organism evidence="1 2">
    <name type="scientific">Salmonella enterica subsp. enterica serovar Tudu</name>
    <dbReference type="NCBI Taxonomy" id="2021402"/>
    <lineage>
        <taxon>Bacteria</taxon>
        <taxon>Pseudomonadati</taxon>
        <taxon>Pseudomonadota</taxon>
        <taxon>Gammaproteobacteria</taxon>
        <taxon>Enterobacterales</taxon>
        <taxon>Enterobacteriaceae</taxon>
        <taxon>Salmonella</taxon>
    </lineage>
</organism>
<protein>
    <submittedName>
        <fullName evidence="1">Chromosome partitioning protein ParB</fullName>
    </submittedName>
</protein>
<evidence type="ECO:0000313" key="1">
    <source>
        <dbReference type="EMBL" id="MJX11830.1"/>
    </source>
</evidence>
<dbReference type="Gene3D" id="3.90.1530.30">
    <property type="match status" value="1"/>
</dbReference>
<comment type="caution">
    <text evidence="1">The sequence shown here is derived from an EMBL/GenBank/DDBJ whole genome shotgun (WGS) entry which is preliminary data.</text>
</comment>
<reference evidence="1 2" key="1">
    <citation type="submission" date="2018-07" db="EMBL/GenBank/DDBJ databases">
        <authorList>
            <person name="Ashton P.M."/>
            <person name="Dallman T."/>
            <person name="Nair S."/>
            <person name="De Pinna E."/>
            <person name="Peters T."/>
            <person name="Grant K."/>
        </authorList>
    </citation>
    <scope>NUCLEOTIDE SEQUENCE [LARGE SCALE GENOMIC DNA]</scope>
    <source>
        <strain evidence="1 2">296815</strain>
    </source>
</reference>
<dbReference type="InterPro" id="IPR036086">
    <property type="entry name" value="ParB/Sulfiredoxin_sf"/>
</dbReference>
<name>A0A5H7D3G2_SALET</name>
<accession>A0A5H7D3G2</accession>
<dbReference type="EMBL" id="RTSL01000019">
    <property type="protein sequence ID" value="MJX11830.1"/>
    <property type="molecule type" value="Genomic_DNA"/>
</dbReference>
<gene>
    <name evidence="1" type="ORF">DUC28_16540</name>
</gene>
<dbReference type="Proteomes" id="UP000839525">
    <property type="component" value="Unassembled WGS sequence"/>
</dbReference>
<sequence>MTESLDYIDLKKLELDTKNPRLPEGVERTPEAMLNHIALTTSIEDLMNAIAENGFFPGEPLIAVKEGDKYIVVEGNRRLTAVKLIHNPYECERPSSRMIEIADGAASKLDTLAKLPVIVRDTRAEILPYLGFRHITGVKQWEPLAKARYIEQLFEMTSDALPTSDRYHQVARAIGSRKDHIKRSLDALAVYKVMEDNNFYDIEGLDEESIKFSILSTALADEKIGFFVGISEKDEDDDISSNDVIIHPEYIDRENTKELTIWLYKKDESGKTKVGESRNLRMLSSVIDDPKALTSFRNGADLKVAYQLTENLKQDFMSLLYKAESALIEAAGIVATIDYNPEALEVARRLSQNVKLIGNTIKAKKVSDDEDF</sequence>
<evidence type="ECO:0000313" key="2">
    <source>
        <dbReference type="Proteomes" id="UP000839525"/>
    </source>
</evidence>
<dbReference type="AlphaFoldDB" id="A0A5H7D3G2"/>
<proteinExistence type="predicted"/>
<dbReference type="SUPFAM" id="SSF110849">
    <property type="entry name" value="ParB/Sulfiredoxin"/>
    <property type="match status" value="1"/>
</dbReference>